<evidence type="ECO:0000313" key="1">
    <source>
        <dbReference type="EMBL" id="KAJ8063269.1"/>
    </source>
</evidence>
<dbReference type="OrthoDB" id="3440156at2759"/>
<name>A0A9X0AI65_9HELO</name>
<proteinExistence type="predicted"/>
<dbReference type="Proteomes" id="UP001152300">
    <property type="component" value="Unassembled WGS sequence"/>
</dbReference>
<sequence length="103" mass="11707">MLPVRGLKEPPAVLDSLRLSVEPATITEYRKWLFQGFLKRTIIGNNTTYTLEFQLQYVPEHFHLLVIAEALGINVAAKISTPYNIIHSKVQSTRLPAKKKHVP</sequence>
<accession>A0A9X0AI65</accession>
<dbReference type="AlphaFoldDB" id="A0A9X0AI65"/>
<keyword evidence="2" id="KW-1185">Reference proteome</keyword>
<evidence type="ECO:0000313" key="2">
    <source>
        <dbReference type="Proteomes" id="UP001152300"/>
    </source>
</evidence>
<gene>
    <name evidence="1" type="ORF">OCU04_008500</name>
</gene>
<protein>
    <submittedName>
        <fullName evidence="1">Uncharacterized protein</fullName>
    </submittedName>
</protein>
<comment type="caution">
    <text evidence="1">The sequence shown here is derived from an EMBL/GenBank/DDBJ whole genome shotgun (WGS) entry which is preliminary data.</text>
</comment>
<reference evidence="1" key="1">
    <citation type="submission" date="2022-11" db="EMBL/GenBank/DDBJ databases">
        <title>Genome Resource of Sclerotinia nivalis Strain SnTB1, a Plant Pathogen Isolated from American Ginseng.</title>
        <authorList>
            <person name="Fan S."/>
        </authorList>
    </citation>
    <scope>NUCLEOTIDE SEQUENCE</scope>
    <source>
        <strain evidence="1">SnTB1</strain>
    </source>
</reference>
<dbReference type="EMBL" id="JAPEIS010000009">
    <property type="protein sequence ID" value="KAJ8063269.1"/>
    <property type="molecule type" value="Genomic_DNA"/>
</dbReference>
<organism evidence="1 2">
    <name type="scientific">Sclerotinia nivalis</name>
    <dbReference type="NCBI Taxonomy" id="352851"/>
    <lineage>
        <taxon>Eukaryota</taxon>
        <taxon>Fungi</taxon>
        <taxon>Dikarya</taxon>
        <taxon>Ascomycota</taxon>
        <taxon>Pezizomycotina</taxon>
        <taxon>Leotiomycetes</taxon>
        <taxon>Helotiales</taxon>
        <taxon>Sclerotiniaceae</taxon>
        <taxon>Sclerotinia</taxon>
    </lineage>
</organism>